<dbReference type="InterPro" id="IPR029052">
    <property type="entry name" value="Metallo-depent_PP-like"/>
</dbReference>
<dbReference type="GO" id="GO:0005764">
    <property type="term" value="C:lysosome"/>
    <property type="evidence" value="ECO:0007669"/>
    <property type="project" value="TreeGrafter"/>
</dbReference>
<sequence>MIKFIFVLLLLHAAAVQCAPGKSDSAEKKEGFSWKCMGCRGGVEILRFLFERNTTADKIISAAEYFCKEFANQNTQICKGITSQFRDQFLYVLEQLVLSPKQFCGLLVDECGIPNNPFDGNWTLPLPPKPDIYKDRPVRLHAARNRPSEDSKNRPVFRVLQLSDLHFDFEYENGTEADCGKPVCCQGKPELLPKKPAGYWGTLAACDIPLRTVESMFAHIARTQMHKADKKIDYIMLTGDYMPHNDWVYNKDSHLYIISNLTQLVNTYFPDTPIFWGVGNHEGVPVNSFAPHTMPTKFWPDWIYKSLSDAGAKWIPPEQLASANFRGSFSVKLTEKLKLVNLNTNFCETTNFFVYINQTDPDSALQWLVEELKEAEDQGVVVHIMAHIPPGDGECLEGWARNYYRIVNRFEYTIRAQFFGHVHTDSFTVFYENMNNFHSRPTNVLYSAPSVTTFEALNPAYRIYEIDGNYEHSTYEVLDFKTYFLNLSRTQPYPNPDWELLYSAKDEYNLPDLSAASWSHLGERIRGDKQLYRKFLKNYARRDDYHCDKACKAELLCSLRRGHHNESALCPESTLIKRTFPFIDRPNIEPSIFDQFTRDEFITAAKRTLFNKVIGWIGK</sequence>
<feature type="binding site" evidence="13">
    <location>
        <position position="240"/>
    </location>
    <ligand>
        <name>Zn(2+)</name>
        <dbReference type="ChEBI" id="CHEBI:29105"/>
        <label>1</label>
    </ligand>
</feature>
<keyword evidence="7 13" id="KW-0862">Zinc</keyword>
<name>A0A811LLQ4_9BILA</name>
<keyword evidence="3" id="KW-0964">Secreted</keyword>
<evidence type="ECO:0000256" key="1">
    <source>
        <dbReference type="ARBA" id="ARBA00004613"/>
    </source>
</evidence>
<dbReference type="InterPro" id="IPR004843">
    <property type="entry name" value="Calcineurin-like_PHP"/>
</dbReference>
<dbReference type="PROSITE" id="PS50015">
    <property type="entry name" value="SAP_B"/>
    <property type="match status" value="1"/>
</dbReference>
<dbReference type="SUPFAM" id="SSF56300">
    <property type="entry name" value="Metallo-dependent phosphatases"/>
    <property type="match status" value="1"/>
</dbReference>
<comment type="cofactor">
    <cofactor evidence="13">
        <name>Zn(2+)</name>
        <dbReference type="ChEBI" id="CHEBI:29105"/>
    </cofactor>
    <text evidence="13">Binds 2 Zn(2+) ions per subunit.</text>
</comment>
<keyword evidence="5 15" id="KW-0732">Signal</keyword>
<dbReference type="Gene3D" id="1.10.225.10">
    <property type="entry name" value="Saposin-like"/>
    <property type="match status" value="1"/>
</dbReference>
<comment type="similarity">
    <text evidence="2 12">Belongs to the acid sphingomyelinase family.</text>
</comment>
<feature type="binding site" evidence="13">
    <location>
        <position position="166"/>
    </location>
    <ligand>
        <name>Zn(2+)</name>
        <dbReference type="ChEBI" id="CHEBI:29105"/>
        <label>1</label>
    </ligand>
</feature>
<feature type="binding site" evidence="13">
    <location>
        <position position="280"/>
    </location>
    <ligand>
        <name>Zn(2+)</name>
        <dbReference type="ChEBI" id="CHEBI:29105"/>
        <label>2</label>
    </ligand>
</feature>
<feature type="binding site" evidence="13">
    <location>
        <position position="421"/>
    </location>
    <ligand>
        <name>Zn(2+)</name>
        <dbReference type="ChEBI" id="CHEBI:29105"/>
        <label>2</label>
    </ligand>
</feature>
<reference evidence="17" key="1">
    <citation type="submission" date="2020-09" db="EMBL/GenBank/DDBJ databases">
        <authorList>
            <person name="Kikuchi T."/>
        </authorList>
    </citation>
    <scope>NUCLEOTIDE SEQUENCE</scope>
    <source>
        <strain evidence="17">SH1</strain>
    </source>
</reference>
<dbReference type="Gene3D" id="3.60.21.10">
    <property type="match status" value="1"/>
</dbReference>
<dbReference type="GO" id="GO:0016798">
    <property type="term" value="F:hydrolase activity, acting on glycosyl bonds"/>
    <property type="evidence" value="ECO:0007669"/>
    <property type="project" value="UniProtKB-KW"/>
</dbReference>
<dbReference type="EC" id="3.1.4.12" evidence="12"/>
<dbReference type="InterPro" id="IPR008139">
    <property type="entry name" value="SaposinB_dom"/>
</dbReference>
<feature type="disulfide bond" evidence="14">
    <location>
        <begin position="185"/>
        <end position="206"/>
    </location>
</feature>
<feature type="disulfide bond" evidence="14">
    <location>
        <begin position="179"/>
        <end position="184"/>
    </location>
</feature>
<feature type="domain" description="Saposin B-type" evidence="16">
    <location>
        <begin position="32"/>
        <end position="115"/>
    </location>
</feature>
<evidence type="ECO:0000256" key="14">
    <source>
        <dbReference type="PIRSR" id="PIRSR000948-2"/>
    </source>
</evidence>
<dbReference type="EMBL" id="CAJFCW020000006">
    <property type="protein sequence ID" value="CAG9126615.1"/>
    <property type="molecule type" value="Genomic_DNA"/>
</dbReference>
<gene>
    <name evidence="17" type="ORF">BOKJ2_LOCUS13471</name>
</gene>
<evidence type="ECO:0000256" key="12">
    <source>
        <dbReference type="PIRNR" id="PIRNR000948"/>
    </source>
</evidence>
<comment type="subcellular location">
    <subcellularLocation>
        <location evidence="1">Secreted</location>
    </subcellularLocation>
</comment>
<feature type="disulfide bond" evidence="14">
    <location>
        <begin position="547"/>
        <end position="551"/>
    </location>
</feature>
<dbReference type="InterPro" id="IPR011160">
    <property type="entry name" value="Sphingomy_PDE"/>
</dbReference>
<keyword evidence="10 12" id="KW-0326">Glycosidase</keyword>
<dbReference type="SUPFAM" id="SSF47862">
    <property type="entry name" value="Saposin"/>
    <property type="match status" value="1"/>
</dbReference>
<dbReference type="PANTHER" id="PTHR10340">
    <property type="entry name" value="SPHINGOMYELIN PHOSPHODIESTERASE"/>
    <property type="match status" value="1"/>
</dbReference>
<dbReference type="EMBL" id="CAJFDH010000006">
    <property type="protein sequence ID" value="CAD5229412.1"/>
    <property type="molecule type" value="Genomic_DNA"/>
</dbReference>
<evidence type="ECO:0000256" key="7">
    <source>
        <dbReference type="ARBA" id="ARBA00022833"/>
    </source>
</evidence>
<keyword evidence="9" id="KW-0325">Glycoprotein</keyword>
<keyword evidence="8 14" id="KW-1015">Disulfide bond</keyword>
<dbReference type="InterPro" id="IPR041805">
    <property type="entry name" value="ASMase/PPN1_MPP"/>
</dbReference>
<dbReference type="GO" id="GO:0046513">
    <property type="term" value="P:ceramide biosynthetic process"/>
    <property type="evidence" value="ECO:0007669"/>
    <property type="project" value="TreeGrafter"/>
</dbReference>
<feature type="binding site" evidence="13">
    <location>
        <position position="164"/>
    </location>
    <ligand>
        <name>Zn(2+)</name>
        <dbReference type="ChEBI" id="CHEBI:29105"/>
        <label>1</label>
    </ligand>
</feature>
<evidence type="ECO:0000259" key="16">
    <source>
        <dbReference type="PROSITE" id="PS50015"/>
    </source>
</evidence>
<dbReference type="InterPro" id="IPR045473">
    <property type="entry name" value="ASM_C"/>
</dbReference>
<dbReference type="CDD" id="cd00842">
    <property type="entry name" value="MPP_ASMase"/>
    <property type="match status" value="1"/>
</dbReference>
<protein>
    <recommendedName>
        <fullName evidence="12">Sphingomyelin phosphodiesterase</fullName>
        <ecNumber evidence="12">3.1.4.12</ecNumber>
    </recommendedName>
</protein>
<dbReference type="Pfam" id="PF00149">
    <property type="entry name" value="Metallophos"/>
    <property type="match status" value="1"/>
</dbReference>
<evidence type="ECO:0000256" key="11">
    <source>
        <dbReference type="ARBA" id="ARBA00047268"/>
    </source>
</evidence>
<dbReference type="GO" id="GO:0046872">
    <property type="term" value="F:metal ion binding"/>
    <property type="evidence" value="ECO:0007669"/>
    <property type="project" value="UniProtKB-KW"/>
</dbReference>
<comment type="caution">
    <text evidence="17">The sequence shown here is derived from an EMBL/GenBank/DDBJ whole genome shotgun (WGS) entry which is preliminary data.</text>
</comment>
<feature type="chain" id="PRO_5035595111" description="Sphingomyelin phosphodiesterase" evidence="15">
    <location>
        <begin position="19"/>
        <end position="619"/>
    </location>
</feature>
<feature type="disulfide bond" evidence="14">
    <location>
        <begin position="39"/>
        <end position="104"/>
    </location>
</feature>
<feature type="binding site" evidence="13">
    <location>
        <position position="387"/>
    </location>
    <ligand>
        <name>Zn(2+)</name>
        <dbReference type="ChEBI" id="CHEBI:29105"/>
        <label>2</label>
    </ligand>
</feature>
<evidence type="ECO:0000256" key="5">
    <source>
        <dbReference type="ARBA" id="ARBA00022729"/>
    </source>
</evidence>
<dbReference type="PANTHER" id="PTHR10340:SF34">
    <property type="entry name" value="SPHINGOMYELIN PHOSPHODIESTERASE"/>
    <property type="match status" value="1"/>
</dbReference>
<evidence type="ECO:0000256" key="9">
    <source>
        <dbReference type="ARBA" id="ARBA00023180"/>
    </source>
</evidence>
<evidence type="ECO:0000256" key="13">
    <source>
        <dbReference type="PIRSR" id="PIRSR000948-1"/>
    </source>
</evidence>
<dbReference type="SMART" id="SM00741">
    <property type="entry name" value="SapB"/>
    <property type="match status" value="1"/>
</dbReference>
<proteinExistence type="inferred from homology"/>
<dbReference type="Proteomes" id="UP000783686">
    <property type="component" value="Unassembled WGS sequence"/>
</dbReference>
<keyword evidence="4 13" id="KW-0479">Metal-binding</keyword>
<feature type="disulfide bond" evidence="14">
    <location>
        <begin position="347"/>
        <end position="395"/>
    </location>
</feature>
<evidence type="ECO:0000313" key="17">
    <source>
        <dbReference type="EMBL" id="CAD5229412.1"/>
    </source>
</evidence>
<feature type="binding site" evidence="13">
    <location>
        <position position="423"/>
    </location>
    <ligand>
        <name>Zn(2+)</name>
        <dbReference type="ChEBI" id="CHEBI:29105"/>
        <label>1</label>
    </ligand>
</feature>
<dbReference type="Pfam" id="PF19272">
    <property type="entry name" value="ASMase_C"/>
    <property type="match status" value="1"/>
</dbReference>
<feature type="disulfide bond" evidence="14">
    <location>
        <begin position="67"/>
        <end position="78"/>
    </location>
</feature>
<dbReference type="PIRSF" id="PIRSF000948">
    <property type="entry name" value="Sphingomy_PDE"/>
    <property type="match status" value="1"/>
</dbReference>
<feature type="signal peptide" evidence="15">
    <location>
        <begin position="1"/>
        <end position="18"/>
    </location>
</feature>
<dbReference type="Proteomes" id="UP000614601">
    <property type="component" value="Unassembled WGS sequence"/>
</dbReference>
<comment type="function">
    <text evidence="12">Converts sphingomyelin to ceramide.</text>
</comment>
<evidence type="ECO:0000256" key="4">
    <source>
        <dbReference type="ARBA" id="ARBA00022723"/>
    </source>
</evidence>
<evidence type="ECO:0000256" key="15">
    <source>
        <dbReference type="SAM" id="SignalP"/>
    </source>
</evidence>
<dbReference type="OrthoDB" id="282973at2759"/>
<accession>A0A811LLQ4</accession>
<evidence type="ECO:0000256" key="2">
    <source>
        <dbReference type="ARBA" id="ARBA00008234"/>
    </source>
</evidence>
<keyword evidence="6 12" id="KW-0378">Hydrolase</keyword>
<dbReference type="GO" id="GO:0005615">
    <property type="term" value="C:extracellular space"/>
    <property type="evidence" value="ECO:0007669"/>
    <property type="project" value="TreeGrafter"/>
</dbReference>
<evidence type="ECO:0000256" key="8">
    <source>
        <dbReference type="ARBA" id="ARBA00023157"/>
    </source>
</evidence>
<evidence type="ECO:0000256" key="3">
    <source>
        <dbReference type="ARBA" id="ARBA00022525"/>
    </source>
</evidence>
<dbReference type="AlphaFoldDB" id="A0A811LLQ4"/>
<dbReference type="GO" id="GO:0006685">
    <property type="term" value="P:sphingomyelin catabolic process"/>
    <property type="evidence" value="ECO:0007669"/>
    <property type="project" value="UniProtKB-UniRule"/>
</dbReference>
<comment type="catalytic activity">
    <reaction evidence="11">
        <text>a sphingomyelin + H2O = phosphocholine + an N-acylsphing-4-enine + H(+)</text>
        <dbReference type="Rhea" id="RHEA:19253"/>
        <dbReference type="ChEBI" id="CHEBI:15377"/>
        <dbReference type="ChEBI" id="CHEBI:15378"/>
        <dbReference type="ChEBI" id="CHEBI:17636"/>
        <dbReference type="ChEBI" id="CHEBI:52639"/>
        <dbReference type="ChEBI" id="CHEBI:295975"/>
        <dbReference type="EC" id="3.1.4.12"/>
    </reaction>
    <physiologicalReaction direction="left-to-right" evidence="11">
        <dbReference type="Rhea" id="RHEA:19254"/>
    </physiologicalReaction>
</comment>
<organism evidence="17 18">
    <name type="scientific">Bursaphelenchus okinawaensis</name>
    <dbReference type="NCBI Taxonomy" id="465554"/>
    <lineage>
        <taxon>Eukaryota</taxon>
        <taxon>Metazoa</taxon>
        <taxon>Ecdysozoa</taxon>
        <taxon>Nematoda</taxon>
        <taxon>Chromadorea</taxon>
        <taxon>Rhabditida</taxon>
        <taxon>Tylenchina</taxon>
        <taxon>Tylenchomorpha</taxon>
        <taxon>Aphelenchoidea</taxon>
        <taxon>Aphelenchoididae</taxon>
        <taxon>Bursaphelenchus</taxon>
    </lineage>
</organism>
<feature type="binding site" evidence="13">
    <location>
        <position position="240"/>
    </location>
    <ligand>
        <name>Zn(2+)</name>
        <dbReference type="ChEBI" id="CHEBI:29105"/>
        <label>2</label>
    </ligand>
</feature>
<evidence type="ECO:0000313" key="18">
    <source>
        <dbReference type="Proteomes" id="UP000614601"/>
    </source>
</evidence>
<dbReference type="GO" id="GO:0016020">
    <property type="term" value="C:membrane"/>
    <property type="evidence" value="ECO:0007669"/>
    <property type="project" value="GOC"/>
</dbReference>
<evidence type="ECO:0000256" key="6">
    <source>
        <dbReference type="ARBA" id="ARBA00022801"/>
    </source>
</evidence>
<dbReference type="GO" id="GO:0061750">
    <property type="term" value="F:acid sphingomyelin phosphodiesterase activity"/>
    <property type="evidence" value="ECO:0007669"/>
    <property type="project" value="TreeGrafter"/>
</dbReference>
<feature type="disulfide bond" evidence="14">
    <location>
        <begin position="36"/>
        <end position="111"/>
    </location>
</feature>
<keyword evidence="18" id="KW-1185">Reference proteome</keyword>
<evidence type="ECO:0000256" key="10">
    <source>
        <dbReference type="ARBA" id="ARBA00023295"/>
    </source>
</evidence>
<dbReference type="InterPro" id="IPR011001">
    <property type="entry name" value="Saposin-like"/>
</dbReference>